<evidence type="ECO:0000313" key="2">
    <source>
        <dbReference type="Proteomes" id="UP001149090"/>
    </source>
</evidence>
<accession>A0A9Q0LPA8</accession>
<dbReference type="Proteomes" id="UP001149090">
    <property type="component" value="Unassembled WGS sequence"/>
</dbReference>
<sequence>MEDDLFSSIYVLEHACVYELHEVVSFISNRYPELETMIFFQEETKQLLTLYNLLLVNKREDFEKFKNKLNFIKNQNTKAFIQEQINYINDPEKWEI</sequence>
<keyword evidence="2" id="KW-1185">Reference proteome</keyword>
<protein>
    <submittedName>
        <fullName evidence="1">Uncharacterized protein</fullName>
    </submittedName>
</protein>
<organism evidence="1 2">
    <name type="scientific">Anaeramoeba ignava</name>
    <name type="common">Anaerobic marine amoeba</name>
    <dbReference type="NCBI Taxonomy" id="1746090"/>
    <lineage>
        <taxon>Eukaryota</taxon>
        <taxon>Metamonada</taxon>
        <taxon>Anaeramoebidae</taxon>
        <taxon>Anaeramoeba</taxon>
    </lineage>
</organism>
<evidence type="ECO:0000313" key="1">
    <source>
        <dbReference type="EMBL" id="KAJ5075435.1"/>
    </source>
</evidence>
<gene>
    <name evidence="1" type="ORF">M0811_07405</name>
</gene>
<name>A0A9Q0LPA8_ANAIG</name>
<dbReference type="AlphaFoldDB" id="A0A9Q0LPA8"/>
<comment type="caution">
    <text evidence="1">The sequence shown here is derived from an EMBL/GenBank/DDBJ whole genome shotgun (WGS) entry which is preliminary data.</text>
</comment>
<dbReference type="EMBL" id="JAPDFW010000065">
    <property type="protein sequence ID" value="KAJ5075435.1"/>
    <property type="molecule type" value="Genomic_DNA"/>
</dbReference>
<reference evidence="1" key="1">
    <citation type="submission" date="2022-10" db="EMBL/GenBank/DDBJ databases">
        <title>Novel sulphate-reducing endosymbionts in the free-living metamonad Anaeramoeba.</title>
        <authorList>
            <person name="Jerlstrom-Hultqvist J."/>
            <person name="Cepicka I."/>
            <person name="Gallot-Lavallee L."/>
            <person name="Salas-Leiva D."/>
            <person name="Curtis B.A."/>
            <person name="Zahonova K."/>
            <person name="Pipaliya S."/>
            <person name="Dacks J."/>
            <person name="Roger A.J."/>
        </authorList>
    </citation>
    <scope>NUCLEOTIDE SEQUENCE</scope>
    <source>
        <strain evidence="1">BMAN</strain>
    </source>
</reference>
<proteinExistence type="predicted"/>